<sequence length="184" mass="19440">MSPARTAAAARPGRRRFARGLRFGWSRRLGLSRPDRRGSTSLAALAAYLLVVVTAPAWHHHDHAGHDHDDHASHQHAAATPAGCCGHGHEHAGPEHAGHQPHGHDHTGDEPSEAPSACGERADEAPHGHHTCPICELLATAATPVTAPAVCDLGAALPTLQIPTAPDRRAVFLRTKHARGPPRV</sequence>
<dbReference type="KEGG" id="acaf:CA12_23550"/>
<organism evidence="2 3">
    <name type="scientific">Alienimonas californiensis</name>
    <dbReference type="NCBI Taxonomy" id="2527989"/>
    <lineage>
        <taxon>Bacteria</taxon>
        <taxon>Pseudomonadati</taxon>
        <taxon>Planctomycetota</taxon>
        <taxon>Planctomycetia</taxon>
        <taxon>Planctomycetales</taxon>
        <taxon>Planctomycetaceae</taxon>
        <taxon>Alienimonas</taxon>
    </lineage>
</organism>
<gene>
    <name evidence="2" type="ORF">CA12_23550</name>
</gene>
<keyword evidence="3" id="KW-1185">Reference proteome</keyword>
<evidence type="ECO:0000313" key="2">
    <source>
        <dbReference type="EMBL" id="QDT16254.1"/>
    </source>
</evidence>
<evidence type="ECO:0008006" key="4">
    <source>
        <dbReference type="Google" id="ProtNLM"/>
    </source>
</evidence>
<feature type="compositionally biased region" description="Basic and acidic residues" evidence="1">
    <location>
        <begin position="64"/>
        <end position="73"/>
    </location>
</feature>
<name>A0A517PA57_9PLAN</name>
<proteinExistence type="predicted"/>
<feature type="compositionally biased region" description="Low complexity" evidence="1">
    <location>
        <begin position="75"/>
        <end position="84"/>
    </location>
</feature>
<evidence type="ECO:0000313" key="3">
    <source>
        <dbReference type="Proteomes" id="UP000318741"/>
    </source>
</evidence>
<accession>A0A517PA57</accession>
<feature type="region of interest" description="Disordered" evidence="1">
    <location>
        <begin position="62"/>
        <end position="125"/>
    </location>
</feature>
<reference evidence="2 3" key="1">
    <citation type="submission" date="2019-02" db="EMBL/GenBank/DDBJ databases">
        <title>Deep-cultivation of Planctomycetes and their phenomic and genomic characterization uncovers novel biology.</title>
        <authorList>
            <person name="Wiegand S."/>
            <person name="Jogler M."/>
            <person name="Boedeker C."/>
            <person name="Pinto D."/>
            <person name="Vollmers J."/>
            <person name="Rivas-Marin E."/>
            <person name="Kohn T."/>
            <person name="Peeters S.H."/>
            <person name="Heuer A."/>
            <person name="Rast P."/>
            <person name="Oberbeckmann S."/>
            <person name="Bunk B."/>
            <person name="Jeske O."/>
            <person name="Meyerdierks A."/>
            <person name="Storesund J.E."/>
            <person name="Kallscheuer N."/>
            <person name="Luecker S."/>
            <person name="Lage O.M."/>
            <person name="Pohl T."/>
            <person name="Merkel B.J."/>
            <person name="Hornburger P."/>
            <person name="Mueller R.-W."/>
            <person name="Bruemmer F."/>
            <person name="Labrenz M."/>
            <person name="Spormann A.M."/>
            <person name="Op den Camp H."/>
            <person name="Overmann J."/>
            <person name="Amann R."/>
            <person name="Jetten M.S.M."/>
            <person name="Mascher T."/>
            <person name="Medema M.H."/>
            <person name="Devos D.P."/>
            <person name="Kaster A.-K."/>
            <person name="Ovreas L."/>
            <person name="Rohde M."/>
            <person name="Galperin M.Y."/>
            <person name="Jogler C."/>
        </authorList>
    </citation>
    <scope>NUCLEOTIDE SEQUENCE [LARGE SCALE GENOMIC DNA]</scope>
    <source>
        <strain evidence="2 3">CA12</strain>
    </source>
</reference>
<protein>
    <recommendedName>
        <fullName evidence="4">DUF2946 domain-containing protein</fullName>
    </recommendedName>
</protein>
<evidence type="ECO:0000256" key="1">
    <source>
        <dbReference type="SAM" id="MobiDB-lite"/>
    </source>
</evidence>
<dbReference type="AlphaFoldDB" id="A0A517PA57"/>
<dbReference type="Proteomes" id="UP000318741">
    <property type="component" value="Chromosome"/>
</dbReference>
<dbReference type="RefSeq" id="WP_207621960.1">
    <property type="nucleotide sequence ID" value="NZ_CP036265.1"/>
</dbReference>
<dbReference type="EMBL" id="CP036265">
    <property type="protein sequence ID" value="QDT16254.1"/>
    <property type="molecule type" value="Genomic_DNA"/>
</dbReference>
<feature type="compositionally biased region" description="Basic and acidic residues" evidence="1">
    <location>
        <begin position="87"/>
        <end position="109"/>
    </location>
</feature>